<protein>
    <recommendedName>
        <fullName evidence="2">Methyltransferase FkbM domain-containing protein</fullName>
    </recommendedName>
</protein>
<evidence type="ECO:0000313" key="1">
    <source>
        <dbReference type="EMBL" id="CAE0122809.1"/>
    </source>
</evidence>
<organism evidence="1">
    <name type="scientific">Haptolina ericina</name>
    <dbReference type="NCBI Taxonomy" id="156174"/>
    <lineage>
        <taxon>Eukaryota</taxon>
        <taxon>Haptista</taxon>
        <taxon>Haptophyta</taxon>
        <taxon>Prymnesiophyceae</taxon>
        <taxon>Prymnesiales</taxon>
        <taxon>Prymnesiaceae</taxon>
        <taxon>Haptolina</taxon>
    </lineage>
</organism>
<dbReference type="AlphaFoldDB" id="A0A7S3B2B5"/>
<sequence length="279" mass="31258">MTHAQLHEFIRTAPKGSLMMQVGARDHSRDHDMGQLAIQYHWQAILLEPIPWLAERLERKYADNPLVHVVRATICPSAPASCTPGVLPFSWVQTSRKQHHGSRTADPRCLPHWASELTSLSYAHVVKQQREIRFTPLMCAACAQRLYHNVSALDAGCLSDALLANMANSTVACTCFSSLLMPDESGGLRMALERRGPSITQQPPNKISLLLLDAEGHTLQLLQQFPFSSTPIIRVGYAPYHMHAGTRRKAVALLERANFTHVRTNWRHSDWARAPRHSG</sequence>
<name>A0A7S3B2B5_9EUKA</name>
<evidence type="ECO:0008006" key="2">
    <source>
        <dbReference type="Google" id="ProtNLM"/>
    </source>
</evidence>
<reference evidence="1" key="1">
    <citation type="submission" date="2021-01" db="EMBL/GenBank/DDBJ databases">
        <authorList>
            <person name="Corre E."/>
            <person name="Pelletier E."/>
            <person name="Niang G."/>
            <person name="Scheremetjew M."/>
            <person name="Finn R."/>
            <person name="Kale V."/>
            <person name="Holt S."/>
            <person name="Cochrane G."/>
            <person name="Meng A."/>
            <person name="Brown T."/>
            <person name="Cohen L."/>
        </authorList>
    </citation>
    <scope>NUCLEOTIDE SEQUENCE</scope>
    <source>
        <strain evidence="1">CCMP281</strain>
    </source>
</reference>
<accession>A0A7S3B2B5</accession>
<gene>
    <name evidence="1" type="ORF">HERI1096_LOCUS23510</name>
</gene>
<proteinExistence type="predicted"/>
<dbReference type="EMBL" id="HBHX01042384">
    <property type="protein sequence ID" value="CAE0122809.1"/>
    <property type="molecule type" value="Transcribed_RNA"/>
</dbReference>